<dbReference type="Pfam" id="PF01168">
    <property type="entry name" value="Ala_racemase_N"/>
    <property type="match status" value="1"/>
</dbReference>
<dbReference type="Proteomes" id="UP001254257">
    <property type="component" value="Unassembled WGS sequence"/>
</dbReference>
<gene>
    <name evidence="5" type="ORF">RKE40_13280</name>
</gene>
<dbReference type="InterPro" id="IPR029066">
    <property type="entry name" value="PLP-binding_barrel"/>
</dbReference>
<dbReference type="CDD" id="cd00635">
    <property type="entry name" value="PLPDE_III_YBL036c_like"/>
    <property type="match status" value="1"/>
</dbReference>
<name>A0ABU3S7W7_9HYPH</name>
<dbReference type="PIRSF" id="PIRSF004848">
    <property type="entry name" value="YBL036c_PLPDEIII"/>
    <property type="match status" value="1"/>
</dbReference>
<keyword evidence="6" id="KW-1185">Reference proteome</keyword>
<feature type="domain" description="Alanine racemase N-terminal" evidence="4">
    <location>
        <begin position="26"/>
        <end position="246"/>
    </location>
</feature>
<sequence length="259" mass="28571">MNIATWVPGDLAARFGPDPEAMFRQNLASVRERIDAACRRAGRDPESVRLLPISKTVPAQMLRHAFAAGIDRFGENKIQEAQAKQEALADLPVAWSIVGHLQSNKVRQLTRFAVEFHALDSLKLAALLDARLAAEGRSLDVYVQVNTSGEESKYGLQPDALRAFVEALPDFPRLRPRGLMTLALFSDEMERVRPCFRLLRRLRDEAVKLHPGLSELSMGMSGDFEAAIEEGADVVRVGQAIFGKRPTANGLYWPGLAPG</sequence>
<keyword evidence="1 2" id="KW-0663">Pyridoxal phosphate</keyword>
<reference evidence="5 6" key="1">
    <citation type="submission" date="2023-09" db="EMBL/GenBank/DDBJ databases">
        <title>Whole genome shotgun sequencing (WGS) of Bosea sp. ZW T0_25, isolated from stored onions (Allium cepa).</title>
        <authorList>
            <person name="Stoll D.A."/>
            <person name="Huch M."/>
        </authorList>
    </citation>
    <scope>NUCLEOTIDE SEQUENCE [LARGE SCALE GENOMIC DNA]</scope>
    <source>
        <strain evidence="5 6">ZW T0_25</strain>
    </source>
</reference>
<protein>
    <recommendedName>
        <fullName evidence="2">Pyridoxal phosphate homeostasis protein</fullName>
        <shortName evidence="2">PLP homeostasis protein</shortName>
    </recommendedName>
</protein>
<dbReference type="InterPro" id="IPR001608">
    <property type="entry name" value="Ala_racemase_N"/>
</dbReference>
<organism evidence="5 6">
    <name type="scientific">Bosea rubneri</name>
    <dbReference type="NCBI Taxonomy" id="3075434"/>
    <lineage>
        <taxon>Bacteria</taxon>
        <taxon>Pseudomonadati</taxon>
        <taxon>Pseudomonadota</taxon>
        <taxon>Alphaproteobacteria</taxon>
        <taxon>Hyphomicrobiales</taxon>
        <taxon>Boseaceae</taxon>
        <taxon>Bosea</taxon>
    </lineage>
</organism>
<evidence type="ECO:0000313" key="6">
    <source>
        <dbReference type="Proteomes" id="UP001254257"/>
    </source>
</evidence>
<dbReference type="PANTHER" id="PTHR10146:SF14">
    <property type="entry name" value="PYRIDOXAL PHOSPHATE HOMEOSTASIS PROTEIN"/>
    <property type="match status" value="1"/>
</dbReference>
<dbReference type="RefSeq" id="WP_316018709.1">
    <property type="nucleotide sequence ID" value="NZ_JAWDID010000017.1"/>
</dbReference>
<dbReference type="NCBIfam" id="TIGR00044">
    <property type="entry name" value="YggS family pyridoxal phosphate-dependent enzyme"/>
    <property type="match status" value="1"/>
</dbReference>
<accession>A0ABU3S7W7</accession>
<dbReference type="InterPro" id="IPR011078">
    <property type="entry name" value="PyrdxlP_homeostasis"/>
</dbReference>
<evidence type="ECO:0000259" key="4">
    <source>
        <dbReference type="Pfam" id="PF01168"/>
    </source>
</evidence>
<dbReference type="SUPFAM" id="SSF51419">
    <property type="entry name" value="PLP-binding barrel"/>
    <property type="match status" value="1"/>
</dbReference>
<evidence type="ECO:0000313" key="5">
    <source>
        <dbReference type="EMBL" id="MDU0340868.1"/>
    </source>
</evidence>
<comment type="function">
    <text evidence="2">Pyridoxal 5'-phosphate (PLP)-binding protein, which is involved in PLP homeostasis.</text>
</comment>
<proteinExistence type="inferred from homology"/>
<evidence type="ECO:0000256" key="3">
    <source>
        <dbReference type="RuleBase" id="RU004514"/>
    </source>
</evidence>
<dbReference type="Gene3D" id="3.20.20.10">
    <property type="entry name" value="Alanine racemase"/>
    <property type="match status" value="1"/>
</dbReference>
<dbReference type="EMBL" id="JAWDID010000017">
    <property type="protein sequence ID" value="MDU0340868.1"/>
    <property type="molecule type" value="Genomic_DNA"/>
</dbReference>
<evidence type="ECO:0000256" key="2">
    <source>
        <dbReference type="HAMAP-Rule" id="MF_02087"/>
    </source>
</evidence>
<feature type="modified residue" description="N6-(pyridoxal phosphate)lysine" evidence="2">
    <location>
        <position position="55"/>
    </location>
</feature>
<evidence type="ECO:0000256" key="1">
    <source>
        <dbReference type="ARBA" id="ARBA00022898"/>
    </source>
</evidence>
<dbReference type="PANTHER" id="PTHR10146">
    <property type="entry name" value="PROLINE SYNTHETASE CO-TRANSCRIBED BACTERIAL HOMOLOG PROTEIN"/>
    <property type="match status" value="1"/>
</dbReference>
<comment type="similarity">
    <text evidence="2 3">Belongs to the pyridoxal phosphate-binding protein YggS/PROSC family.</text>
</comment>
<comment type="caution">
    <text evidence="5">The sequence shown here is derived from an EMBL/GenBank/DDBJ whole genome shotgun (WGS) entry which is preliminary data.</text>
</comment>
<dbReference type="HAMAP" id="MF_02087">
    <property type="entry name" value="PLP_homeostasis"/>
    <property type="match status" value="1"/>
</dbReference>